<feature type="modified residue" description="4-aspartylphosphate" evidence="4">
    <location>
        <position position="53"/>
    </location>
</feature>
<evidence type="ECO:0000256" key="4">
    <source>
        <dbReference type="PROSITE-ProRule" id="PRU00169"/>
    </source>
</evidence>
<dbReference type="Pfam" id="PF02518">
    <property type="entry name" value="HATPase_c"/>
    <property type="match status" value="1"/>
</dbReference>
<keyword evidence="9" id="KW-0418">Kinase</keyword>
<dbReference type="EC" id="2.7.13.3" evidence="2"/>
<dbReference type="GO" id="GO:0000155">
    <property type="term" value="F:phosphorelay sensor kinase activity"/>
    <property type="evidence" value="ECO:0007669"/>
    <property type="project" value="TreeGrafter"/>
</dbReference>
<organism evidence="9 10">
    <name type="scientific">Solidesulfovibrio fructosivorans JJ]</name>
    <dbReference type="NCBI Taxonomy" id="596151"/>
    <lineage>
        <taxon>Bacteria</taxon>
        <taxon>Pseudomonadati</taxon>
        <taxon>Thermodesulfobacteriota</taxon>
        <taxon>Desulfovibrionia</taxon>
        <taxon>Desulfovibrionales</taxon>
        <taxon>Desulfovibrionaceae</taxon>
        <taxon>Solidesulfovibrio</taxon>
    </lineage>
</organism>
<gene>
    <name evidence="9" type="ORF">DesfrDRAFT_1089</name>
</gene>
<dbReference type="PROSITE" id="PS50113">
    <property type="entry name" value="PAC"/>
    <property type="match status" value="2"/>
</dbReference>
<dbReference type="AlphaFoldDB" id="E1JTZ0"/>
<name>E1JTZ0_SOLFR</name>
<reference evidence="9 10" key="1">
    <citation type="submission" date="2010-08" db="EMBL/GenBank/DDBJ databases">
        <title>The draft genome of Desulfovibrio fructosovorans JJ.</title>
        <authorList>
            <consortium name="US DOE Joint Genome Institute (JGI-PGF)"/>
            <person name="Lucas S."/>
            <person name="Copeland A."/>
            <person name="Lapidus A."/>
            <person name="Cheng J.-F."/>
            <person name="Bruce D."/>
            <person name="Goodwin L."/>
            <person name="Pitluck S."/>
            <person name="Land M.L."/>
            <person name="Hauser L."/>
            <person name="Chang Y.-J."/>
            <person name="Jeffries C."/>
            <person name="Wall J.D."/>
            <person name="Stahl D.A."/>
            <person name="Arkin A.P."/>
            <person name="Dehal P."/>
            <person name="Stolyar S.M."/>
            <person name="Hazen T.C."/>
            <person name="Woyke T.J."/>
        </authorList>
    </citation>
    <scope>NUCLEOTIDE SEQUENCE [LARGE SCALE GENOMIC DNA]</scope>
    <source>
        <strain evidence="9 10">JJ</strain>
    </source>
</reference>
<evidence type="ECO:0000256" key="5">
    <source>
        <dbReference type="SAM" id="Coils"/>
    </source>
</evidence>
<feature type="domain" description="Histidine kinase" evidence="6">
    <location>
        <begin position="421"/>
        <end position="636"/>
    </location>
</feature>
<dbReference type="PANTHER" id="PTHR43547:SF2">
    <property type="entry name" value="HYBRID SIGNAL TRANSDUCTION HISTIDINE KINASE C"/>
    <property type="match status" value="1"/>
</dbReference>
<dbReference type="InterPro" id="IPR000700">
    <property type="entry name" value="PAS-assoc_C"/>
</dbReference>
<dbReference type="SUPFAM" id="SSF55874">
    <property type="entry name" value="ATPase domain of HSP90 chaperone/DNA topoisomerase II/histidine kinase"/>
    <property type="match status" value="1"/>
</dbReference>
<dbReference type="SUPFAM" id="SSF55785">
    <property type="entry name" value="PYP-like sensor domain (PAS domain)"/>
    <property type="match status" value="2"/>
</dbReference>
<evidence type="ECO:0000256" key="2">
    <source>
        <dbReference type="ARBA" id="ARBA00012438"/>
    </source>
</evidence>
<sequence>MSETLLLVDDEEDIRRFLGLFLSDLGYAVHAAANGEEALAMFDEVAPSIVLTDIKMPVMDGLELLKRIKAMSPDTEVVMISGHGDMDLAISCLQYEAADFVTKPINHDILDAALKRIDEKLALRRELRQYTQNLEKLVREKSSRVVELERQLAAGQMAETMCQAISGLSADLGEGAGYFNEMPCFVAVHNASLEVVVTNQLYKERLGDMVGHHSWEVYVGQALKGFDGPVWKTFETGKGQRSRETMLCKNGNELPVMVHTSPIATTDGKVELVLEMAVDVSEIKRLQEELRVTQQKYMDLFDATPCYIAVRDPSGKVVANNRRFVEDFGEGVGRACYDVFKHRAESCPDCPAMGTFADGEPHYQESVVTTRDGRQRNVLISTAAIRNAAGKVVEVMEMSADITSIRQLQSHLTSLGLMLGSISHGVKGMLTALEGAVYRVESGLRRGEAEKTQAAAEAVKTLVGRVRNLVLNVLYYAKSRELDPETVDVAEFAAGVAQTVAPKADREGVTLTSEIGENLGVMAVDAANLQAALVNILENAVDACLADTDKPEHHIRYRVRREGATLVFDIEDNGMGMDQETREKAFTLFFSSKGLKGTGLGLFIANDMVAKHGGVIDLTSEPGLGTRFCVRIPEHPASLETAAPEAAAEQN</sequence>
<keyword evidence="10" id="KW-1185">Reference proteome</keyword>
<dbReference type="Pfam" id="PF08448">
    <property type="entry name" value="PAS_4"/>
    <property type="match status" value="2"/>
</dbReference>
<evidence type="ECO:0000313" key="10">
    <source>
        <dbReference type="Proteomes" id="UP000006250"/>
    </source>
</evidence>
<dbReference type="InterPro" id="IPR035965">
    <property type="entry name" value="PAS-like_dom_sf"/>
</dbReference>
<dbReference type="RefSeq" id="WP_005991870.1">
    <property type="nucleotide sequence ID" value="NZ_AECZ01000005.1"/>
</dbReference>
<dbReference type="NCBIfam" id="TIGR00229">
    <property type="entry name" value="sensory_box"/>
    <property type="match status" value="2"/>
</dbReference>
<dbReference type="PROSITE" id="PS50110">
    <property type="entry name" value="RESPONSE_REGULATORY"/>
    <property type="match status" value="1"/>
</dbReference>
<dbReference type="STRING" id="596151.DesfrDRAFT_1089"/>
<dbReference type="SMART" id="SM00387">
    <property type="entry name" value="HATPase_c"/>
    <property type="match status" value="1"/>
</dbReference>
<feature type="domain" description="PAC" evidence="8">
    <location>
        <begin position="240"/>
        <end position="292"/>
    </location>
</feature>
<dbReference type="InterPro" id="IPR013656">
    <property type="entry name" value="PAS_4"/>
</dbReference>
<dbReference type="InterPro" id="IPR011006">
    <property type="entry name" value="CheY-like_superfamily"/>
</dbReference>
<dbReference type="OrthoDB" id="9805967at2"/>
<dbReference type="PROSITE" id="PS50109">
    <property type="entry name" value="HIS_KIN"/>
    <property type="match status" value="1"/>
</dbReference>
<dbReference type="PRINTS" id="PR00344">
    <property type="entry name" value="BCTRLSENSOR"/>
</dbReference>
<dbReference type="CDD" id="cd00075">
    <property type="entry name" value="HATPase"/>
    <property type="match status" value="1"/>
</dbReference>
<dbReference type="InterPro" id="IPR000014">
    <property type="entry name" value="PAS"/>
</dbReference>
<dbReference type="Gene3D" id="3.40.50.2300">
    <property type="match status" value="1"/>
</dbReference>
<evidence type="ECO:0000313" key="9">
    <source>
        <dbReference type="EMBL" id="EFL52269.1"/>
    </source>
</evidence>
<feature type="domain" description="Response regulatory" evidence="7">
    <location>
        <begin position="4"/>
        <end position="118"/>
    </location>
</feature>
<evidence type="ECO:0000256" key="3">
    <source>
        <dbReference type="ARBA" id="ARBA00022553"/>
    </source>
</evidence>
<feature type="domain" description="PAC" evidence="8">
    <location>
        <begin position="362"/>
        <end position="414"/>
    </location>
</feature>
<comment type="caution">
    <text evidence="9">The sequence shown here is derived from an EMBL/GenBank/DDBJ whole genome shotgun (WGS) entry which is preliminary data.</text>
</comment>
<dbReference type="InterPro" id="IPR004358">
    <property type="entry name" value="Sig_transdc_His_kin-like_C"/>
</dbReference>
<dbReference type="SMART" id="SM00448">
    <property type="entry name" value="REC"/>
    <property type="match status" value="1"/>
</dbReference>
<dbReference type="SUPFAM" id="SSF52172">
    <property type="entry name" value="CheY-like"/>
    <property type="match status" value="1"/>
</dbReference>
<dbReference type="PANTHER" id="PTHR43547">
    <property type="entry name" value="TWO-COMPONENT HISTIDINE KINASE"/>
    <property type="match status" value="1"/>
</dbReference>
<dbReference type="eggNOG" id="COG4191">
    <property type="taxonomic scope" value="Bacteria"/>
</dbReference>
<evidence type="ECO:0000256" key="1">
    <source>
        <dbReference type="ARBA" id="ARBA00000085"/>
    </source>
</evidence>
<evidence type="ECO:0000259" key="7">
    <source>
        <dbReference type="PROSITE" id="PS50110"/>
    </source>
</evidence>
<dbReference type="InterPro" id="IPR005467">
    <property type="entry name" value="His_kinase_dom"/>
</dbReference>
<evidence type="ECO:0000259" key="6">
    <source>
        <dbReference type="PROSITE" id="PS50109"/>
    </source>
</evidence>
<keyword evidence="5" id="KW-0175">Coiled coil</keyword>
<protein>
    <recommendedName>
        <fullName evidence="2">histidine kinase</fullName>
        <ecNumber evidence="2">2.7.13.3</ecNumber>
    </recommendedName>
</protein>
<dbReference type="InterPro" id="IPR001789">
    <property type="entry name" value="Sig_transdc_resp-reg_receiver"/>
</dbReference>
<dbReference type="Pfam" id="PF00072">
    <property type="entry name" value="Response_reg"/>
    <property type="match status" value="1"/>
</dbReference>
<dbReference type="Gene3D" id="3.30.450.20">
    <property type="entry name" value="PAS domain"/>
    <property type="match status" value="2"/>
</dbReference>
<accession>E1JTZ0</accession>
<comment type="catalytic activity">
    <reaction evidence="1">
        <text>ATP + protein L-histidine = ADP + protein N-phospho-L-histidine.</text>
        <dbReference type="EC" id="2.7.13.3"/>
    </reaction>
</comment>
<dbReference type="Gene3D" id="3.30.565.10">
    <property type="entry name" value="Histidine kinase-like ATPase, C-terminal domain"/>
    <property type="match status" value="1"/>
</dbReference>
<proteinExistence type="predicted"/>
<evidence type="ECO:0000259" key="8">
    <source>
        <dbReference type="PROSITE" id="PS50113"/>
    </source>
</evidence>
<dbReference type="InterPro" id="IPR036890">
    <property type="entry name" value="HATPase_C_sf"/>
</dbReference>
<keyword evidence="9" id="KW-0808">Transferase</keyword>
<feature type="coiled-coil region" evidence="5">
    <location>
        <begin position="120"/>
        <end position="151"/>
    </location>
</feature>
<dbReference type="Proteomes" id="UP000006250">
    <property type="component" value="Unassembled WGS sequence"/>
</dbReference>
<keyword evidence="3 4" id="KW-0597">Phosphoprotein</keyword>
<dbReference type="InterPro" id="IPR003594">
    <property type="entry name" value="HATPase_dom"/>
</dbReference>
<dbReference type="eggNOG" id="COG2204">
    <property type="taxonomic scope" value="Bacteria"/>
</dbReference>
<dbReference type="EMBL" id="AECZ01000005">
    <property type="protein sequence ID" value="EFL52269.1"/>
    <property type="molecule type" value="Genomic_DNA"/>
</dbReference>